<protein>
    <submittedName>
        <fullName evidence="1">Uncharacterized protein</fullName>
    </submittedName>
</protein>
<name>A0A368FTL5_ANCCA</name>
<proteinExistence type="predicted"/>
<evidence type="ECO:0000313" key="1">
    <source>
        <dbReference type="EMBL" id="RCN35432.1"/>
    </source>
</evidence>
<gene>
    <name evidence="1" type="ORF">ANCCAN_18704</name>
</gene>
<feature type="non-terminal residue" evidence="1">
    <location>
        <position position="129"/>
    </location>
</feature>
<evidence type="ECO:0000313" key="2">
    <source>
        <dbReference type="Proteomes" id="UP000252519"/>
    </source>
</evidence>
<dbReference type="OrthoDB" id="5847616at2759"/>
<dbReference type="AlphaFoldDB" id="A0A368FTL5"/>
<dbReference type="Proteomes" id="UP000252519">
    <property type="component" value="Unassembled WGS sequence"/>
</dbReference>
<organism evidence="1 2">
    <name type="scientific">Ancylostoma caninum</name>
    <name type="common">Dog hookworm</name>
    <dbReference type="NCBI Taxonomy" id="29170"/>
    <lineage>
        <taxon>Eukaryota</taxon>
        <taxon>Metazoa</taxon>
        <taxon>Ecdysozoa</taxon>
        <taxon>Nematoda</taxon>
        <taxon>Chromadorea</taxon>
        <taxon>Rhabditida</taxon>
        <taxon>Rhabditina</taxon>
        <taxon>Rhabditomorpha</taxon>
        <taxon>Strongyloidea</taxon>
        <taxon>Ancylostomatidae</taxon>
        <taxon>Ancylostomatinae</taxon>
        <taxon>Ancylostoma</taxon>
    </lineage>
</organism>
<keyword evidence="2" id="KW-1185">Reference proteome</keyword>
<comment type="caution">
    <text evidence="1">The sequence shown here is derived from an EMBL/GenBank/DDBJ whole genome shotgun (WGS) entry which is preliminary data.</text>
</comment>
<sequence>MGSCAPKWKDIAELPRNALRRRRWATPARLEAKESQPAGARLTRTARAHQCNCAVIQVQHYRNSRYQEKFLLLTGCGFKACLSSTSHVLDTGIRFIQNDRCPPTSLLGIRCRMNSLRATNWCNSDYECQ</sequence>
<dbReference type="EMBL" id="JOJR01000664">
    <property type="protein sequence ID" value="RCN35432.1"/>
    <property type="molecule type" value="Genomic_DNA"/>
</dbReference>
<accession>A0A368FTL5</accession>
<reference evidence="1 2" key="1">
    <citation type="submission" date="2014-10" db="EMBL/GenBank/DDBJ databases">
        <title>Draft genome of the hookworm Ancylostoma caninum.</title>
        <authorList>
            <person name="Mitreva M."/>
        </authorList>
    </citation>
    <scope>NUCLEOTIDE SEQUENCE [LARGE SCALE GENOMIC DNA]</scope>
    <source>
        <strain evidence="1 2">Baltimore</strain>
    </source>
</reference>